<protein>
    <submittedName>
        <fullName evidence="1">Uncharacterized protein</fullName>
    </submittedName>
</protein>
<comment type="caution">
    <text evidence="1">The sequence shown here is derived from an EMBL/GenBank/DDBJ whole genome shotgun (WGS) entry which is preliminary data.</text>
</comment>
<name>A0A250WV35_9CHLO</name>
<gene>
    <name evidence="1" type="ORF">CEUSTIGMA_g2136.t1</name>
</gene>
<proteinExistence type="predicted"/>
<reference evidence="1 2" key="1">
    <citation type="submission" date="2017-08" db="EMBL/GenBank/DDBJ databases">
        <title>Acidophilic green algal genome provides insights into adaptation to an acidic environment.</title>
        <authorList>
            <person name="Hirooka S."/>
            <person name="Hirose Y."/>
            <person name="Kanesaki Y."/>
            <person name="Higuchi S."/>
            <person name="Fujiwara T."/>
            <person name="Onuma R."/>
            <person name="Era A."/>
            <person name="Ohbayashi R."/>
            <person name="Uzuka A."/>
            <person name="Nozaki H."/>
            <person name="Yoshikawa H."/>
            <person name="Miyagishima S.Y."/>
        </authorList>
    </citation>
    <scope>NUCLEOTIDE SEQUENCE [LARGE SCALE GENOMIC DNA]</scope>
    <source>
        <strain evidence="1 2">NIES-2499</strain>
    </source>
</reference>
<evidence type="ECO:0000313" key="2">
    <source>
        <dbReference type="Proteomes" id="UP000232323"/>
    </source>
</evidence>
<keyword evidence="2" id="KW-1185">Reference proteome</keyword>
<accession>A0A250WV35</accession>
<sequence>MGQLAACMTTLKQRFAKQSKTVLPMTWGKPQVPGVVPLMEIKNKSAIGDRGKELLQPSKSTVLQQSTGPSEPPLSDKVSFVGPKFPSDISIPASFIAKQIIPQQLFYFLNPTDPNYGSNVFLITDVEAKRIGIPILRHKIALNTANGASTILGVTPPLLLSYGSKERELLTRHCMLVIKATPSTCFDLLIGNADCAELRAVHDTGFNTLSLYPVIRDPLMYDDPRVVLPVVSATPSTIL</sequence>
<organism evidence="1 2">
    <name type="scientific">Chlamydomonas eustigma</name>
    <dbReference type="NCBI Taxonomy" id="1157962"/>
    <lineage>
        <taxon>Eukaryota</taxon>
        <taxon>Viridiplantae</taxon>
        <taxon>Chlorophyta</taxon>
        <taxon>core chlorophytes</taxon>
        <taxon>Chlorophyceae</taxon>
        <taxon>CS clade</taxon>
        <taxon>Chlamydomonadales</taxon>
        <taxon>Chlamydomonadaceae</taxon>
        <taxon>Chlamydomonas</taxon>
    </lineage>
</organism>
<dbReference type="EMBL" id="BEGY01000008">
    <property type="protein sequence ID" value="GAX74688.1"/>
    <property type="molecule type" value="Genomic_DNA"/>
</dbReference>
<dbReference type="AlphaFoldDB" id="A0A250WV35"/>
<evidence type="ECO:0000313" key="1">
    <source>
        <dbReference type="EMBL" id="GAX74688.1"/>
    </source>
</evidence>
<dbReference type="Proteomes" id="UP000232323">
    <property type="component" value="Unassembled WGS sequence"/>
</dbReference>